<feature type="region of interest" description="Disordered" evidence="1">
    <location>
        <begin position="884"/>
        <end position="913"/>
    </location>
</feature>
<feature type="compositionally biased region" description="Polar residues" evidence="1">
    <location>
        <begin position="518"/>
        <end position="527"/>
    </location>
</feature>
<sequence>MSDDARRTVTETSTAATTTTMEQSSKTVEQSKTTKSSVISGSKVSVSSSSSAPIKDAKPGKSSASDKKLLAGKKKKQDKEVKIVGGKYIKTIIEDDGDDSVRIVELPADYPSPDTTLVEGDVHVTRYIVDESGTQSPHLLRSISVPYDSSDVIFSPTVTSSTDVVESKMKSVAHEHFEKNVNAEGFLKTYSGVAPSDGVAVDLKQQPETYKVQHLPSVKMVGGKIIKLSSGDYDDSANFIAMERGQNVVPSRSFDTSHVHSSVQETSRKSDSFVSSREVSSSDKIVSESQVVHNLARENVHGRTSGMTEHQTTKRSSLNDTINVSSSTQEMSSKSESFVSKSTSSQEISSFDNKTIQKSVSDKTNVEVDRRSDESISVRDQQTLSKDHKSQSAQNIVSQTSASKKTSAMSSTVAQSSKSISSVKTGGKVIRTSQVYVIDSKGNRKLVSQDKSEDNVPSEEKQTVDEYASVQSDQQISVNESYSSTLAQQAIKDSKRSSKSIISQSKFDESAISKELNKSISSTSVTESRNESLQSSVSSTTHSSQRVISDSHLYDIPGVRYITIPTADGKGQVVEEVVRMIGGKIVKSRKILEGPIPPTVTEGTSQTYFINESGEKVYVISQPIKENISQHERLNTRDSSNMQESSNIFIINEKGERILLDDKESDLSHIYKDVNTITCREFDAGESSRIINDNVTKVFSNESNENVKSRTVDEKYTSGTSNIVSSSSQKTKSSLSSHMTGGQIIRTKTVIVDGKPITTTYVEEVPGTKMYEEDHTSEKYENIPGTKTSKAIKERSFDETVTSSSGLVQKQNYRTEEVVKMVGGKLVKTTRIIYDEPVDVSEVAHKKPSTVTSTKTIQNISHESPLKKSIDLTDISHNTIKEFRDGVQDNYSESVQSTQDRSEYGESTSQSYRNVSSKFALEENTTRTTSGRIDQQTYGTKTSVLDETRKREKNENISRTFGIEESTTFHDMTEGTHSDEVPGHQEKSPYNREIKPKETLGKGKTITGLQKTSEVVKMVGGKLVKTTVIVDDTRETNEKEAHVTTYEKKPLPAAGRPSKPVDEFGRPIEDNKQAKELPSKKPTKEKEEPYKTPAPLSHDKTKRMPGDRIVTI</sequence>
<feature type="compositionally biased region" description="Low complexity" evidence="1">
    <location>
        <begin position="532"/>
        <end position="545"/>
    </location>
</feature>
<proteinExistence type="predicted"/>
<feature type="non-terminal residue" evidence="2">
    <location>
        <position position="1112"/>
    </location>
</feature>
<feature type="compositionally biased region" description="Basic and acidic residues" evidence="1">
    <location>
        <begin position="1037"/>
        <end position="1050"/>
    </location>
</feature>
<organism evidence="2">
    <name type="scientific">Cuerna arida</name>
    <dbReference type="NCBI Taxonomy" id="1464854"/>
    <lineage>
        <taxon>Eukaryota</taxon>
        <taxon>Metazoa</taxon>
        <taxon>Ecdysozoa</taxon>
        <taxon>Arthropoda</taxon>
        <taxon>Hexapoda</taxon>
        <taxon>Insecta</taxon>
        <taxon>Pterygota</taxon>
        <taxon>Neoptera</taxon>
        <taxon>Paraneoptera</taxon>
        <taxon>Hemiptera</taxon>
        <taxon>Auchenorrhyncha</taxon>
        <taxon>Membracoidea</taxon>
        <taxon>Cicadellidae</taxon>
        <taxon>Cicadellinae</taxon>
        <taxon>Proconiini</taxon>
        <taxon>Cuerna</taxon>
    </lineage>
</organism>
<reference evidence="2" key="1">
    <citation type="submission" date="2015-11" db="EMBL/GenBank/DDBJ databases">
        <title>De novo transcriptome assembly of four potential Pierce s Disease insect vectors from Arizona vineyards.</title>
        <authorList>
            <person name="Tassone E.E."/>
        </authorList>
    </citation>
    <scope>NUCLEOTIDE SEQUENCE</scope>
</reference>
<dbReference type="EMBL" id="GECZ01013131">
    <property type="protein sequence ID" value="JAS56638.1"/>
    <property type="molecule type" value="Transcribed_RNA"/>
</dbReference>
<feature type="region of interest" description="Disordered" evidence="1">
    <location>
        <begin position="518"/>
        <end position="545"/>
    </location>
</feature>
<feature type="compositionally biased region" description="Low complexity" evidence="1">
    <location>
        <begin position="272"/>
        <end position="284"/>
    </location>
</feature>
<feature type="region of interest" description="Disordered" evidence="1">
    <location>
        <begin position="1"/>
        <end position="76"/>
    </location>
</feature>
<feature type="compositionally biased region" description="Low complexity" evidence="1">
    <location>
        <begin position="10"/>
        <end position="20"/>
    </location>
</feature>
<feature type="compositionally biased region" description="Low complexity" evidence="1">
    <location>
        <begin position="31"/>
        <end position="51"/>
    </location>
</feature>
<feature type="compositionally biased region" description="Polar residues" evidence="1">
    <location>
        <begin position="251"/>
        <end position="265"/>
    </location>
</feature>
<feature type="region of interest" description="Disordered" evidence="1">
    <location>
        <begin position="251"/>
        <end position="424"/>
    </location>
</feature>
<feature type="compositionally biased region" description="Polar residues" evidence="1">
    <location>
        <begin position="889"/>
        <end position="913"/>
    </location>
</feature>
<gene>
    <name evidence="2" type="ORF">g.23698</name>
</gene>
<evidence type="ECO:0000313" key="2">
    <source>
        <dbReference type="EMBL" id="JAS56638.1"/>
    </source>
</evidence>
<feature type="compositionally biased region" description="Basic and acidic residues" evidence="1">
    <location>
        <begin position="360"/>
        <end position="377"/>
    </location>
</feature>
<feature type="compositionally biased region" description="Basic and acidic residues" evidence="1">
    <location>
        <begin position="55"/>
        <end position="69"/>
    </location>
</feature>
<feature type="compositionally biased region" description="Polar residues" evidence="1">
    <location>
        <begin position="415"/>
        <end position="424"/>
    </location>
</feature>
<feature type="compositionally biased region" description="Polar residues" evidence="1">
    <location>
        <begin position="305"/>
        <end position="324"/>
    </location>
</feature>
<accession>A0A1B6G2G9</accession>
<feature type="region of interest" description="Disordered" evidence="1">
    <location>
        <begin position="711"/>
        <end position="739"/>
    </location>
</feature>
<feature type="compositionally biased region" description="Polar residues" evidence="1">
    <location>
        <begin position="21"/>
        <end position="30"/>
    </location>
</feature>
<feature type="compositionally biased region" description="Basic and acidic residues" evidence="1">
    <location>
        <begin position="1097"/>
        <end position="1106"/>
    </location>
</feature>
<feature type="compositionally biased region" description="Low complexity" evidence="1">
    <location>
        <begin position="397"/>
        <end position="414"/>
    </location>
</feature>
<feature type="region of interest" description="Disordered" evidence="1">
    <location>
        <begin position="1037"/>
        <end position="1112"/>
    </location>
</feature>
<evidence type="ECO:0000256" key="1">
    <source>
        <dbReference type="SAM" id="MobiDB-lite"/>
    </source>
</evidence>
<protein>
    <submittedName>
        <fullName evidence="2">Uncharacterized protein</fullName>
    </submittedName>
</protein>
<name>A0A1B6G2G9_9HEMI</name>
<feature type="compositionally biased region" description="Low complexity" evidence="1">
    <location>
        <begin position="718"/>
        <end position="737"/>
    </location>
</feature>
<feature type="compositionally biased region" description="Polar residues" evidence="1">
    <location>
        <begin position="346"/>
        <end position="359"/>
    </location>
</feature>
<feature type="compositionally biased region" description="Basic and acidic residues" evidence="1">
    <location>
        <begin position="1059"/>
        <end position="1090"/>
    </location>
</feature>
<dbReference type="AlphaFoldDB" id="A0A1B6G2G9"/>
<feature type="compositionally biased region" description="Low complexity" evidence="1">
    <location>
        <begin position="325"/>
        <end position="345"/>
    </location>
</feature>